<comment type="similarity">
    <text evidence="2">Belongs to the 2H phosphoesterase superfamily. ThpR family.</text>
</comment>
<dbReference type="Pfam" id="PF02834">
    <property type="entry name" value="LigT_PEase"/>
    <property type="match status" value="1"/>
</dbReference>
<dbReference type="Gene3D" id="3.90.1140.10">
    <property type="entry name" value="Cyclic phosphodiesterase"/>
    <property type="match status" value="1"/>
</dbReference>
<feature type="domain" description="Phosphoesterase HXTX" evidence="3">
    <location>
        <begin position="9"/>
        <end position="91"/>
    </location>
</feature>
<accession>A0A1S6HWW8</accession>
<dbReference type="HAMAP" id="MF_01940">
    <property type="entry name" value="RNA_CPDase"/>
    <property type="match status" value="1"/>
</dbReference>
<evidence type="ECO:0000313" key="5">
    <source>
        <dbReference type="Proteomes" id="UP000189545"/>
    </source>
</evidence>
<feature type="short sequence motif" description="HXTX 1" evidence="2">
    <location>
        <begin position="43"/>
        <end position="46"/>
    </location>
</feature>
<evidence type="ECO:0000259" key="3">
    <source>
        <dbReference type="Pfam" id="PF02834"/>
    </source>
</evidence>
<feature type="short sequence motif" description="HXTX 2" evidence="2">
    <location>
        <begin position="149"/>
        <end position="152"/>
    </location>
</feature>
<gene>
    <name evidence="4" type="ORF">Sps_04977</name>
</gene>
<keyword evidence="4" id="KW-0436">Ligase</keyword>
<dbReference type="STRING" id="225848.Sps_04977"/>
<feature type="active site" description="Proton donor" evidence="2">
    <location>
        <position position="43"/>
    </location>
</feature>
<dbReference type="SUPFAM" id="SSF55144">
    <property type="entry name" value="LigT-like"/>
    <property type="match status" value="1"/>
</dbReference>
<dbReference type="InterPro" id="IPR014051">
    <property type="entry name" value="Phosphoesterase_HXTX"/>
</dbReference>
<keyword evidence="1 2" id="KW-0378">Hydrolase</keyword>
<dbReference type="InterPro" id="IPR004175">
    <property type="entry name" value="RNA_CPDase"/>
</dbReference>
<dbReference type="Proteomes" id="UP000189545">
    <property type="component" value="Chromosome"/>
</dbReference>
<evidence type="ECO:0000256" key="1">
    <source>
        <dbReference type="ARBA" id="ARBA00022801"/>
    </source>
</evidence>
<name>A0A1S6HWW8_9GAMM</name>
<feature type="active site" description="Proton acceptor" evidence="2">
    <location>
        <position position="149"/>
    </location>
</feature>
<dbReference type="GO" id="GO:0004113">
    <property type="term" value="F:2',3'-cyclic-nucleotide 3'-phosphodiesterase activity"/>
    <property type="evidence" value="ECO:0007669"/>
    <property type="project" value="InterPro"/>
</dbReference>
<dbReference type="PANTHER" id="PTHR35561:SF1">
    <property type="entry name" value="RNA 2',3'-CYCLIC PHOSPHODIESTERASE"/>
    <property type="match status" value="1"/>
</dbReference>
<dbReference type="InterPro" id="IPR009097">
    <property type="entry name" value="Cyclic_Pdiesterase"/>
</dbReference>
<protein>
    <recommendedName>
        <fullName evidence="2">RNA 2',3'-cyclic phosphodiesterase</fullName>
        <shortName evidence="2">RNA 2',3'-CPDase</shortName>
        <ecNumber evidence="2">3.1.4.58</ecNumber>
    </recommendedName>
</protein>
<dbReference type="EC" id="3.1.4.58" evidence="2"/>
<organism evidence="4 5">
    <name type="scientific">Shewanella psychrophila</name>
    <dbReference type="NCBI Taxonomy" id="225848"/>
    <lineage>
        <taxon>Bacteria</taxon>
        <taxon>Pseudomonadati</taxon>
        <taxon>Pseudomonadota</taxon>
        <taxon>Gammaproteobacteria</taxon>
        <taxon>Alteromonadales</taxon>
        <taxon>Shewanellaceae</taxon>
        <taxon>Shewanella</taxon>
    </lineage>
</organism>
<dbReference type="GO" id="GO:0016874">
    <property type="term" value="F:ligase activity"/>
    <property type="evidence" value="ECO:0007669"/>
    <property type="project" value="UniProtKB-KW"/>
</dbReference>
<dbReference type="PANTHER" id="PTHR35561">
    <property type="entry name" value="RNA 2',3'-CYCLIC PHOSPHODIESTERASE"/>
    <property type="match status" value="1"/>
</dbReference>
<reference evidence="4 5" key="1">
    <citation type="submission" date="2016-03" db="EMBL/GenBank/DDBJ databases">
        <title>Complete genome sequence of Shewanella psychrophila WP2, a deep sea bacterium isolated from west Pacific sediment.</title>
        <authorList>
            <person name="Xu G."/>
            <person name="Jian H."/>
        </authorList>
    </citation>
    <scope>NUCLEOTIDE SEQUENCE [LARGE SCALE GENOMIC DNA]</scope>
    <source>
        <strain evidence="4 5">WP2</strain>
    </source>
</reference>
<dbReference type="KEGG" id="spsw:Sps_04977"/>
<dbReference type="OrthoDB" id="7061261at2"/>
<dbReference type="GO" id="GO:0008664">
    <property type="term" value="F:RNA 2',3'-cyclic 3'-phosphodiesterase activity"/>
    <property type="evidence" value="ECO:0007669"/>
    <property type="project" value="UniProtKB-EC"/>
</dbReference>
<comment type="function">
    <text evidence="2">Hydrolyzes RNA 2',3'-cyclic phosphodiester to an RNA 2'-phosphomonoester.</text>
</comment>
<dbReference type="EMBL" id="CP014782">
    <property type="protein sequence ID" value="AQS40055.1"/>
    <property type="molecule type" value="Genomic_DNA"/>
</dbReference>
<keyword evidence="5" id="KW-1185">Reference proteome</keyword>
<sequence length="202" mass="22673">MQRLFLGVSPTEQQVNQLSDIQSLLTTVGHKGYGRPVNRNNFHMTIAFLGQTDNASLALLIKAIDAIACTSGWKKFSITLDKLTLWRKPQVLCLSAPSLTQVSLNPELYYTVEHCQKIIHSIQSKSVPSRSTYNGAEQPTKPHLHFTPHITLLRKAKLLPEKNLIQMGLAAITLNPSQMHLYRSVSGERGVEYHILHSWPLV</sequence>
<dbReference type="RefSeq" id="WP_077754897.1">
    <property type="nucleotide sequence ID" value="NZ_CP014782.1"/>
</dbReference>
<comment type="catalytic activity">
    <reaction evidence="2">
        <text>a 3'-end 2',3'-cyclophospho-ribonucleotide-RNA + H2O = a 3'-end 2'-phospho-ribonucleotide-RNA + H(+)</text>
        <dbReference type="Rhea" id="RHEA:11828"/>
        <dbReference type="Rhea" id="RHEA-COMP:10464"/>
        <dbReference type="Rhea" id="RHEA-COMP:17353"/>
        <dbReference type="ChEBI" id="CHEBI:15377"/>
        <dbReference type="ChEBI" id="CHEBI:15378"/>
        <dbReference type="ChEBI" id="CHEBI:83064"/>
        <dbReference type="ChEBI" id="CHEBI:173113"/>
        <dbReference type="EC" id="3.1.4.58"/>
    </reaction>
</comment>
<evidence type="ECO:0000256" key="2">
    <source>
        <dbReference type="HAMAP-Rule" id="MF_01940"/>
    </source>
</evidence>
<proteinExistence type="inferred from homology"/>
<evidence type="ECO:0000313" key="4">
    <source>
        <dbReference type="EMBL" id="AQS40055.1"/>
    </source>
</evidence>
<dbReference type="AlphaFoldDB" id="A0A1S6HWW8"/>